<evidence type="ECO:0008006" key="3">
    <source>
        <dbReference type="Google" id="ProtNLM"/>
    </source>
</evidence>
<keyword evidence="2" id="KW-1185">Reference proteome</keyword>
<protein>
    <recommendedName>
        <fullName evidence="3">Sel1 repeat family protein</fullName>
    </recommendedName>
</protein>
<evidence type="ECO:0000313" key="1">
    <source>
        <dbReference type="EMBL" id="MCB4824003.1"/>
    </source>
</evidence>
<dbReference type="InterPro" id="IPR011990">
    <property type="entry name" value="TPR-like_helical_dom_sf"/>
</dbReference>
<dbReference type="EMBL" id="JAJAQI010000035">
    <property type="protein sequence ID" value="MCB4824003.1"/>
    <property type="molecule type" value="Genomic_DNA"/>
</dbReference>
<gene>
    <name evidence="1" type="ORF">LHA35_19930</name>
</gene>
<dbReference type="RefSeq" id="WP_226611400.1">
    <property type="nucleotide sequence ID" value="NZ_JAJAQI010000035.1"/>
</dbReference>
<evidence type="ECO:0000313" key="2">
    <source>
        <dbReference type="Proteomes" id="UP001139311"/>
    </source>
</evidence>
<dbReference type="Proteomes" id="UP001139311">
    <property type="component" value="Unassembled WGS sequence"/>
</dbReference>
<name>A0A9X1LCC8_9PROT</name>
<comment type="caution">
    <text evidence="1">The sequence shown here is derived from an EMBL/GenBank/DDBJ whole genome shotgun (WGS) entry which is preliminary data.</text>
</comment>
<reference evidence="1" key="1">
    <citation type="submission" date="2021-10" db="EMBL/GenBank/DDBJ databases">
        <title>Roseicella aerolatum sp. nov., isolated from aerosols of e-waste dismantling site.</title>
        <authorList>
            <person name="Qin T."/>
        </authorList>
    </citation>
    <scope>NUCLEOTIDE SEQUENCE</scope>
    <source>
        <strain evidence="1">GB24</strain>
    </source>
</reference>
<proteinExistence type="predicted"/>
<dbReference type="AlphaFoldDB" id="A0A9X1LCC8"/>
<sequence length="133" mass="13780">MAAPAARHVPSGDMPEPVFLLAQAGPSPALPSLVLPPAATTDPPMFASLMQMGDSAMVRGDITRARALYERAATIHPASSAALIAAGKTYDPNILRLFSGAGGLADVARARAWYERARALGDASAENLLASLR</sequence>
<dbReference type="SUPFAM" id="SSF81901">
    <property type="entry name" value="HCP-like"/>
    <property type="match status" value="1"/>
</dbReference>
<organism evidence="1 2">
    <name type="scientific">Roseicella aerolata</name>
    <dbReference type="NCBI Taxonomy" id="2883479"/>
    <lineage>
        <taxon>Bacteria</taxon>
        <taxon>Pseudomonadati</taxon>
        <taxon>Pseudomonadota</taxon>
        <taxon>Alphaproteobacteria</taxon>
        <taxon>Acetobacterales</taxon>
        <taxon>Roseomonadaceae</taxon>
        <taxon>Roseicella</taxon>
    </lineage>
</organism>
<accession>A0A9X1LCC8</accession>
<dbReference type="Gene3D" id="1.25.40.10">
    <property type="entry name" value="Tetratricopeptide repeat domain"/>
    <property type="match status" value="1"/>
</dbReference>